<feature type="compositionally biased region" description="Polar residues" evidence="1">
    <location>
        <begin position="181"/>
        <end position="197"/>
    </location>
</feature>
<evidence type="ECO:0000313" key="4">
    <source>
        <dbReference type="Proteomes" id="UP001153069"/>
    </source>
</evidence>
<keyword evidence="2" id="KW-0472">Membrane</keyword>
<feature type="transmembrane region" description="Helical" evidence="2">
    <location>
        <begin position="592"/>
        <end position="615"/>
    </location>
</feature>
<feature type="compositionally biased region" description="Low complexity" evidence="1">
    <location>
        <begin position="411"/>
        <end position="426"/>
    </location>
</feature>
<evidence type="ECO:0000256" key="2">
    <source>
        <dbReference type="SAM" id="Phobius"/>
    </source>
</evidence>
<evidence type="ECO:0000313" key="3">
    <source>
        <dbReference type="EMBL" id="CAB9513647.1"/>
    </source>
</evidence>
<accession>A0A9N8E359</accession>
<dbReference type="AlphaFoldDB" id="A0A9N8E359"/>
<feature type="compositionally biased region" description="Polar residues" evidence="1">
    <location>
        <begin position="377"/>
        <end position="394"/>
    </location>
</feature>
<feature type="transmembrane region" description="Helical" evidence="2">
    <location>
        <begin position="496"/>
        <end position="513"/>
    </location>
</feature>
<protein>
    <submittedName>
        <fullName evidence="3">Uncharacterized protein</fullName>
    </submittedName>
</protein>
<feature type="transmembrane region" description="Helical" evidence="2">
    <location>
        <begin position="621"/>
        <end position="646"/>
    </location>
</feature>
<feature type="transmembrane region" description="Helical" evidence="2">
    <location>
        <begin position="520"/>
        <end position="539"/>
    </location>
</feature>
<keyword evidence="2" id="KW-0812">Transmembrane</keyword>
<sequence length="658" mass="71912">MDITTYSQPPIIGKPQQLQKKVKRSALIFLYIQDIMGRATRVHQGIRTDPDGRRLPPMRSTRALLYDANHEANTIASESSTDVKCLDGFVMAPYEDELSEITDKMHNLTTGRKYPRHHPAYRPKYQHAWVVRPEDVYEQELHNHNRVGRFAQDGEAPSNPLAEDDATITDGSTLLDEDSEVPTNCSETRTTAESVSSLPDEKSLQRHWVASSESVLVASYASSSQFDGGSVSIGIVPANKTRSFFTQWIPSWDMLSRWVFLLACLLTLWLAVERLAWAENHQPSNTNRRLVRGSSDIASLRMTDQNKHMVLSQPPVVTTSISQGQDEGIVTSESIQWDSLTTEQSEQAAAFGFSQPFDPNNSRQDPQPAASPALPEPQSSELPQSAPQPTQSESLPELHLATSAEEQELVSSAPEDAAAPSSESASGGNTDEHSSYAPSGAPSRATQEEIPIQVEVPTSGPGGTHSKPPPSVQANPFPETSSPIVFDLNGIPVTKTMILAFAASLCFTVVAIVEWVQHDMLFQLALAVSGIFGLLSAMVQERHPLTSAVLHSLSVHWFLAAAALILWLRCHQQTASSSFRRPRAIHTTKEEALFLADVFFLVGSAIAVVASYVVFRDDAPALNLGLQVAGVCTAIMWVGCAVLYLCCSCPGNRRYEAS</sequence>
<feature type="region of interest" description="Disordered" evidence="1">
    <location>
        <begin position="176"/>
        <end position="197"/>
    </location>
</feature>
<reference evidence="3" key="1">
    <citation type="submission" date="2020-06" db="EMBL/GenBank/DDBJ databases">
        <authorList>
            <consortium name="Plant Systems Biology data submission"/>
        </authorList>
    </citation>
    <scope>NUCLEOTIDE SEQUENCE</scope>
    <source>
        <strain evidence="3">D6</strain>
    </source>
</reference>
<feature type="transmembrane region" description="Helical" evidence="2">
    <location>
        <begin position="551"/>
        <end position="571"/>
    </location>
</feature>
<name>A0A9N8E359_9STRA</name>
<keyword evidence="4" id="KW-1185">Reference proteome</keyword>
<keyword evidence="2" id="KW-1133">Transmembrane helix</keyword>
<comment type="caution">
    <text evidence="3">The sequence shown here is derived from an EMBL/GenBank/DDBJ whole genome shotgun (WGS) entry which is preliminary data.</text>
</comment>
<proteinExistence type="predicted"/>
<organism evidence="3 4">
    <name type="scientific">Seminavis robusta</name>
    <dbReference type="NCBI Taxonomy" id="568900"/>
    <lineage>
        <taxon>Eukaryota</taxon>
        <taxon>Sar</taxon>
        <taxon>Stramenopiles</taxon>
        <taxon>Ochrophyta</taxon>
        <taxon>Bacillariophyta</taxon>
        <taxon>Bacillariophyceae</taxon>
        <taxon>Bacillariophycidae</taxon>
        <taxon>Naviculales</taxon>
        <taxon>Naviculaceae</taxon>
        <taxon>Seminavis</taxon>
    </lineage>
</organism>
<dbReference type="EMBL" id="CAICTM010000603">
    <property type="protein sequence ID" value="CAB9513647.1"/>
    <property type="molecule type" value="Genomic_DNA"/>
</dbReference>
<gene>
    <name evidence="3" type="ORF">SEMRO_604_G174090.1</name>
</gene>
<evidence type="ECO:0000256" key="1">
    <source>
        <dbReference type="SAM" id="MobiDB-lite"/>
    </source>
</evidence>
<feature type="region of interest" description="Disordered" evidence="1">
    <location>
        <begin position="353"/>
        <end position="478"/>
    </location>
</feature>
<dbReference type="Proteomes" id="UP001153069">
    <property type="component" value="Unassembled WGS sequence"/>
</dbReference>